<organism evidence="2 3">
    <name type="scientific">Deinococcus aquiradiocola</name>
    <dbReference type="NCBI Taxonomy" id="393059"/>
    <lineage>
        <taxon>Bacteria</taxon>
        <taxon>Thermotogati</taxon>
        <taxon>Deinococcota</taxon>
        <taxon>Deinococci</taxon>
        <taxon>Deinococcales</taxon>
        <taxon>Deinococcaceae</taxon>
        <taxon>Deinococcus</taxon>
    </lineage>
</organism>
<dbReference type="Proteomes" id="UP000635726">
    <property type="component" value="Unassembled WGS sequence"/>
</dbReference>
<gene>
    <name evidence="2" type="ORF">GCM10008939_29340</name>
</gene>
<accession>A0A917PL59</accession>
<evidence type="ECO:0000313" key="2">
    <source>
        <dbReference type="EMBL" id="GGJ83623.1"/>
    </source>
</evidence>
<dbReference type="EMBL" id="BMOE01000011">
    <property type="protein sequence ID" value="GGJ83623.1"/>
    <property type="molecule type" value="Genomic_DNA"/>
</dbReference>
<sequence>MKTLHRSLLVTALLAALALPAQAVQLVVWDPQLQTKLGYGEATGNKFNLQLVTDYSGPVVAIFIRDDSEKNSYAGLMPRYNGQLTGGALSLFAGGTLQPLNRFLGTFKLTPSVQNSVRTFSLPGLKTAPSNK</sequence>
<name>A0A917PL59_9DEIO</name>
<evidence type="ECO:0000313" key="3">
    <source>
        <dbReference type="Proteomes" id="UP000635726"/>
    </source>
</evidence>
<reference evidence="2" key="1">
    <citation type="journal article" date="2014" name="Int. J. Syst. Evol. Microbiol.">
        <title>Complete genome sequence of Corynebacterium casei LMG S-19264T (=DSM 44701T), isolated from a smear-ripened cheese.</title>
        <authorList>
            <consortium name="US DOE Joint Genome Institute (JGI-PGF)"/>
            <person name="Walter F."/>
            <person name="Albersmeier A."/>
            <person name="Kalinowski J."/>
            <person name="Ruckert C."/>
        </authorList>
    </citation>
    <scope>NUCLEOTIDE SEQUENCE</scope>
    <source>
        <strain evidence="2">JCM 14371</strain>
    </source>
</reference>
<comment type="caution">
    <text evidence="2">The sequence shown here is derived from an EMBL/GenBank/DDBJ whole genome shotgun (WGS) entry which is preliminary data.</text>
</comment>
<dbReference type="RefSeq" id="WP_188964041.1">
    <property type="nucleotide sequence ID" value="NZ_BMOE01000011.1"/>
</dbReference>
<feature type="chain" id="PRO_5036758184" description="CHRD domain-containing protein" evidence="1">
    <location>
        <begin position="24"/>
        <end position="132"/>
    </location>
</feature>
<evidence type="ECO:0000256" key="1">
    <source>
        <dbReference type="SAM" id="SignalP"/>
    </source>
</evidence>
<dbReference type="AlphaFoldDB" id="A0A917PL59"/>
<keyword evidence="3" id="KW-1185">Reference proteome</keyword>
<evidence type="ECO:0008006" key="4">
    <source>
        <dbReference type="Google" id="ProtNLM"/>
    </source>
</evidence>
<keyword evidence="1" id="KW-0732">Signal</keyword>
<protein>
    <recommendedName>
        <fullName evidence="4">CHRD domain-containing protein</fullName>
    </recommendedName>
</protein>
<proteinExistence type="predicted"/>
<feature type="signal peptide" evidence="1">
    <location>
        <begin position="1"/>
        <end position="23"/>
    </location>
</feature>
<reference evidence="2" key="2">
    <citation type="submission" date="2020-09" db="EMBL/GenBank/DDBJ databases">
        <authorList>
            <person name="Sun Q."/>
            <person name="Ohkuma M."/>
        </authorList>
    </citation>
    <scope>NUCLEOTIDE SEQUENCE</scope>
    <source>
        <strain evidence="2">JCM 14371</strain>
    </source>
</reference>